<keyword evidence="1" id="KW-0472">Membrane</keyword>
<evidence type="ECO:0000313" key="3">
    <source>
        <dbReference type="Proteomes" id="UP000263012"/>
    </source>
</evidence>
<organism evidence="2 3">
    <name type="scientific">Halalkaliarchaeum desulfuricum</name>
    <dbReference type="NCBI Taxonomy" id="2055893"/>
    <lineage>
        <taxon>Archaea</taxon>
        <taxon>Methanobacteriati</taxon>
        <taxon>Methanobacteriota</taxon>
        <taxon>Stenosarchaea group</taxon>
        <taxon>Halobacteria</taxon>
        <taxon>Halobacteriales</taxon>
        <taxon>Haloferacaceae</taxon>
        <taxon>Halalkaliarchaeum</taxon>
    </lineage>
</organism>
<feature type="transmembrane region" description="Helical" evidence="1">
    <location>
        <begin position="12"/>
        <end position="34"/>
    </location>
</feature>
<dbReference type="RefSeq" id="WP_119817602.1">
    <property type="nucleotide sequence ID" value="NZ_CP025066.1"/>
</dbReference>
<dbReference type="Proteomes" id="UP000263012">
    <property type="component" value="Chromosome"/>
</dbReference>
<keyword evidence="1" id="KW-0812">Transmembrane</keyword>
<sequence>MARKEASKRLLLGIVYLPVYYFILYPVVFFLGVLVTAVDILWTIVFGESLGLVPAWSSSTWESISQPVTWIFGGSRSDKPSWMF</sequence>
<dbReference type="AlphaFoldDB" id="A0A343TJK3"/>
<keyword evidence="3" id="KW-1185">Reference proteome</keyword>
<evidence type="ECO:0000313" key="2">
    <source>
        <dbReference type="EMBL" id="AUX09275.1"/>
    </source>
</evidence>
<reference evidence="3" key="1">
    <citation type="submission" date="2017-11" db="EMBL/GenBank/DDBJ databases">
        <title>Phenotypic and genomic properties of facultatively anaerobic sulfur-reducing natronoarchaea from hypersaline soda lakes.</title>
        <authorList>
            <person name="Sorokin D.Y."/>
            <person name="Kublanov I.V."/>
            <person name="Roman P."/>
            <person name="Sinninghe Damste J.S."/>
            <person name="Golyshin P.N."/>
            <person name="Rojo D."/>
            <person name="Ciordia S."/>
            <person name="Mena M.D.C."/>
            <person name="Ferrer M."/>
            <person name="Messina E."/>
            <person name="Smedile F."/>
            <person name="La Spada G."/>
            <person name="La Cono V."/>
            <person name="Yakimov M.M."/>
        </authorList>
    </citation>
    <scope>NUCLEOTIDE SEQUENCE [LARGE SCALE GENOMIC DNA]</scope>
    <source>
        <strain evidence="3">AArc-Sl</strain>
    </source>
</reference>
<gene>
    <name evidence="2" type="ORF">AArcSl_1646</name>
</gene>
<evidence type="ECO:0000256" key="1">
    <source>
        <dbReference type="SAM" id="Phobius"/>
    </source>
</evidence>
<accession>A0A343TJK3</accession>
<dbReference type="GeneID" id="37878001"/>
<name>A0A343TJK3_9EURY</name>
<dbReference type="KEGG" id="hdf:AArcSl_1646"/>
<proteinExistence type="predicted"/>
<protein>
    <submittedName>
        <fullName evidence="2">Uncharacterized protein</fullName>
    </submittedName>
</protein>
<keyword evidence="1" id="KW-1133">Transmembrane helix</keyword>
<dbReference type="EMBL" id="CP025066">
    <property type="protein sequence ID" value="AUX09275.1"/>
    <property type="molecule type" value="Genomic_DNA"/>
</dbReference>